<evidence type="ECO:0000256" key="7">
    <source>
        <dbReference type="ARBA" id="ARBA00022777"/>
    </source>
</evidence>
<dbReference type="InterPro" id="IPR036890">
    <property type="entry name" value="HATPase_C_sf"/>
</dbReference>
<dbReference type="GO" id="GO:0000160">
    <property type="term" value="P:phosphorelay signal transduction system"/>
    <property type="evidence" value="ECO:0007669"/>
    <property type="project" value="TreeGrafter"/>
</dbReference>
<evidence type="ECO:0000256" key="2">
    <source>
        <dbReference type="ARBA" id="ARBA00004370"/>
    </source>
</evidence>
<dbReference type="GO" id="GO:0005886">
    <property type="term" value="C:plasma membrane"/>
    <property type="evidence" value="ECO:0007669"/>
    <property type="project" value="TreeGrafter"/>
</dbReference>
<evidence type="ECO:0000256" key="6">
    <source>
        <dbReference type="ARBA" id="ARBA00022692"/>
    </source>
</evidence>
<keyword evidence="5" id="KW-0808">Transferase</keyword>
<dbReference type="Gene3D" id="3.30.565.10">
    <property type="entry name" value="Histidine kinase-like ATPase, C-terminal domain"/>
    <property type="match status" value="1"/>
</dbReference>
<evidence type="ECO:0000259" key="10">
    <source>
        <dbReference type="PROSITE" id="PS50109"/>
    </source>
</evidence>
<evidence type="ECO:0000256" key="1">
    <source>
        <dbReference type="ARBA" id="ARBA00000085"/>
    </source>
</evidence>
<dbReference type="InterPro" id="IPR003594">
    <property type="entry name" value="HATPase_dom"/>
</dbReference>
<keyword evidence="8" id="KW-1133">Transmembrane helix</keyword>
<dbReference type="EC" id="2.7.13.3" evidence="3"/>
<reference evidence="11 12" key="1">
    <citation type="submission" date="2017-03" db="EMBL/GenBank/DDBJ databases">
        <title>Complete genome sequence of Candidatus 'Thiodictyon syntrophicum' sp. nov. strain Cad16T, a photolithoautotroph purple sulfur bacterium isolated from an alpine meromictic lake.</title>
        <authorList>
            <person name="Luedin S.M."/>
            <person name="Pothier J.F."/>
            <person name="Danza F."/>
            <person name="Storelli N."/>
            <person name="Wittwer M."/>
            <person name="Tonolla M."/>
        </authorList>
    </citation>
    <scope>NUCLEOTIDE SEQUENCE [LARGE SCALE GENOMIC DNA]</scope>
    <source>
        <strain evidence="11 12">Cad16T</strain>
        <plasmid evidence="12">Plasmid pts417</plasmid>
    </source>
</reference>
<accession>A0A2K8UJH8</accession>
<keyword evidence="7" id="KW-0418">Kinase</keyword>
<comment type="catalytic activity">
    <reaction evidence="1">
        <text>ATP + protein L-histidine = ADP + protein N-phospho-L-histidine.</text>
        <dbReference type="EC" id="2.7.13.3"/>
    </reaction>
</comment>
<evidence type="ECO:0000256" key="4">
    <source>
        <dbReference type="ARBA" id="ARBA00022553"/>
    </source>
</evidence>
<keyword evidence="11" id="KW-0547">Nucleotide-binding</keyword>
<dbReference type="GO" id="GO:0004673">
    <property type="term" value="F:protein histidine kinase activity"/>
    <property type="evidence" value="ECO:0007669"/>
    <property type="project" value="UniProtKB-EC"/>
</dbReference>
<dbReference type="OrthoDB" id="9809567at2"/>
<dbReference type="Pfam" id="PF02518">
    <property type="entry name" value="HATPase_c"/>
    <property type="match status" value="1"/>
</dbReference>
<dbReference type="PANTHER" id="PTHR45436:SF5">
    <property type="entry name" value="SENSOR HISTIDINE KINASE TRCS"/>
    <property type="match status" value="1"/>
</dbReference>
<keyword evidence="9" id="KW-0472">Membrane</keyword>
<comment type="subcellular location">
    <subcellularLocation>
        <location evidence="2">Membrane</location>
    </subcellularLocation>
</comment>
<keyword evidence="11" id="KW-0614">Plasmid</keyword>
<evidence type="ECO:0000256" key="3">
    <source>
        <dbReference type="ARBA" id="ARBA00012438"/>
    </source>
</evidence>
<dbReference type="InterPro" id="IPR005467">
    <property type="entry name" value="His_kinase_dom"/>
</dbReference>
<evidence type="ECO:0000256" key="5">
    <source>
        <dbReference type="ARBA" id="ARBA00022679"/>
    </source>
</evidence>
<dbReference type="SMART" id="SM00387">
    <property type="entry name" value="HATPase_c"/>
    <property type="match status" value="1"/>
</dbReference>
<keyword evidence="12" id="KW-1185">Reference proteome</keyword>
<dbReference type="GO" id="GO:0005524">
    <property type="term" value="F:ATP binding"/>
    <property type="evidence" value="ECO:0007669"/>
    <property type="project" value="UniProtKB-KW"/>
</dbReference>
<keyword evidence="6" id="KW-0812">Transmembrane</keyword>
<dbReference type="InterPro" id="IPR004358">
    <property type="entry name" value="Sig_transdc_His_kin-like_C"/>
</dbReference>
<dbReference type="InterPro" id="IPR050428">
    <property type="entry name" value="TCS_sensor_his_kinase"/>
</dbReference>
<dbReference type="EMBL" id="CP020371">
    <property type="protein sequence ID" value="AUB85331.1"/>
    <property type="molecule type" value="Genomic_DNA"/>
</dbReference>
<organism evidence="11 12">
    <name type="scientific">Candidatus Thiodictyon syntrophicum</name>
    <dbReference type="NCBI Taxonomy" id="1166950"/>
    <lineage>
        <taxon>Bacteria</taxon>
        <taxon>Pseudomonadati</taxon>
        <taxon>Pseudomonadota</taxon>
        <taxon>Gammaproteobacteria</taxon>
        <taxon>Chromatiales</taxon>
        <taxon>Chromatiaceae</taxon>
        <taxon>Thiodictyon</taxon>
    </lineage>
</organism>
<dbReference type="PROSITE" id="PS50109">
    <property type="entry name" value="HIS_KIN"/>
    <property type="match status" value="1"/>
</dbReference>
<evidence type="ECO:0000313" key="12">
    <source>
        <dbReference type="Proteomes" id="UP000232638"/>
    </source>
</evidence>
<geneLocation type="plasmid" evidence="12">
    <name>pts417</name>
</geneLocation>
<proteinExistence type="predicted"/>
<keyword evidence="11" id="KW-0067">ATP-binding</keyword>
<protein>
    <recommendedName>
        <fullName evidence="3">histidine kinase</fullName>
        <ecNumber evidence="3">2.7.13.3</ecNumber>
    </recommendedName>
</protein>
<feature type="domain" description="Histidine kinase" evidence="10">
    <location>
        <begin position="231"/>
        <end position="435"/>
    </location>
</feature>
<dbReference type="SUPFAM" id="SSF55874">
    <property type="entry name" value="ATPase domain of HSP90 chaperone/DNA topoisomerase II/histidine kinase"/>
    <property type="match status" value="1"/>
</dbReference>
<dbReference type="AlphaFoldDB" id="A0A2K8UJH8"/>
<evidence type="ECO:0000256" key="9">
    <source>
        <dbReference type="ARBA" id="ARBA00023136"/>
    </source>
</evidence>
<gene>
    <name evidence="11" type="ORF">THSYN_30080</name>
</gene>
<dbReference type="PRINTS" id="PR00344">
    <property type="entry name" value="BCTRLSENSOR"/>
</dbReference>
<dbReference type="PANTHER" id="PTHR45436">
    <property type="entry name" value="SENSOR HISTIDINE KINASE YKOH"/>
    <property type="match status" value="1"/>
</dbReference>
<evidence type="ECO:0000256" key="8">
    <source>
        <dbReference type="ARBA" id="ARBA00022989"/>
    </source>
</evidence>
<sequence>MGLSLSLALLISAAWWLGHEALHRTADAYVVSRLMHDAEALLTSLDVSPQGLVQVRPPHLSPIYDEPDSGHYFTLRIIDGATARSRSLGDFELKAPNLSPGVTAHWHTAGPRGQDLLTLGGGFRHQGHDLTLVVAEDFSPVRRPLRSFEQLFALMAVGGLTAMLWVQRRIVRRAFACLRPVYRDIVALERGEASTLTEVVPAEILPLVSKINGLLTLYAKRLERSRNVAGNLAHALKGPLTLMTQTLDTQPTGSDPATQAVLREQLERVGALLERELKRARLAGAGGPGLHFDPQAELPVLKRLLERMYPDQDLSLECRLDLSGVLAADREDMLELIGTLLDNACKWAQTRVSCFLMQTPDGVRLCIEDDGPGCPEAELDAIAQRGVRLDESVAGHGLGLSIVREIVDLYGGRLELGRSTTLGGLRAAVSLPVRCLEPTS</sequence>
<name>A0A2K8UJH8_9GAMM</name>
<dbReference type="KEGG" id="tsy:THSYN_30080"/>
<keyword evidence="4" id="KW-0597">Phosphoprotein</keyword>
<evidence type="ECO:0000313" key="11">
    <source>
        <dbReference type="EMBL" id="AUB85331.1"/>
    </source>
</evidence>
<dbReference type="Proteomes" id="UP000232638">
    <property type="component" value="Plasmid pTs417"/>
</dbReference>